<evidence type="ECO:0000256" key="2">
    <source>
        <dbReference type="ARBA" id="ARBA00023125"/>
    </source>
</evidence>
<keyword evidence="3" id="KW-0255">Endonuclease</keyword>
<reference evidence="3 4" key="1">
    <citation type="submission" date="2020-08" db="EMBL/GenBank/DDBJ databases">
        <title>Sphingobacterium sp. DN00404 isolated from aquaculture water.</title>
        <authorList>
            <person name="Zhang M."/>
        </authorList>
    </citation>
    <scope>NUCLEOTIDE SEQUENCE [LARGE SCALE GENOMIC DNA]</scope>
    <source>
        <strain evidence="3 4">DN00404</strain>
    </source>
</reference>
<dbReference type="EMBL" id="JACOIK010000018">
    <property type="protein sequence ID" value="MBD1435068.1"/>
    <property type="molecule type" value="Genomic_DNA"/>
</dbReference>
<dbReference type="CDD" id="cd17274">
    <property type="entry name" value="RMtype1_S_Eco540ANI-TRD1-CR1_like"/>
    <property type="match status" value="1"/>
</dbReference>
<gene>
    <name evidence="3" type="ORF">H8B06_19775</name>
</gene>
<protein>
    <submittedName>
        <fullName evidence="3">Restriction endonuclease subunit S</fullName>
    </submittedName>
</protein>
<keyword evidence="3" id="KW-0378">Hydrolase</keyword>
<comment type="caution">
    <text evidence="3">The sequence shown here is derived from an EMBL/GenBank/DDBJ whole genome shotgun (WGS) entry which is preliminary data.</text>
</comment>
<organism evidence="3 4">
    <name type="scientific">Sphingobacterium micropteri</name>
    <dbReference type="NCBI Taxonomy" id="2763501"/>
    <lineage>
        <taxon>Bacteria</taxon>
        <taxon>Pseudomonadati</taxon>
        <taxon>Bacteroidota</taxon>
        <taxon>Sphingobacteriia</taxon>
        <taxon>Sphingobacteriales</taxon>
        <taxon>Sphingobacteriaceae</taxon>
        <taxon>Sphingobacterium</taxon>
    </lineage>
</organism>
<accession>A0ABR7YUQ2</accession>
<sequence length="192" mass="22577">MIKDLISYVNTIRYQLYEQILNQENELVQVKDALNYEQPTKYLVTNTDYSSDISLIPVLTANKAFVLGYTDEEYGIYDKGQCIIFDDFTMDVKFVDFLFKVKSSAIKILTAKPNVNLKFIFEYLSFLNLSSNEHKRHYISEIEPMEIQLPNYIQQKHVANFLSSIDDKVKTEFEIHMLLIKQKQYLLANLFI</sequence>
<dbReference type="Proteomes" id="UP000602759">
    <property type="component" value="Unassembled WGS sequence"/>
</dbReference>
<evidence type="ECO:0000256" key="1">
    <source>
        <dbReference type="ARBA" id="ARBA00022747"/>
    </source>
</evidence>
<dbReference type="Gene3D" id="3.90.220.20">
    <property type="entry name" value="DNA methylase specificity domains"/>
    <property type="match status" value="1"/>
</dbReference>
<keyword evidence="1" id="KW-0680">Restriction system</keyword>
<keyword evidence="4" id="KW-1185">Reference proteome</keyword>
<dbReference type="InterPro" id="IPR044946">
    <property type="entry name" value="Restrct_endonuc_typeI_TRD_sf"/>
</dbReference>
<keyword evidence="2" id="KW-0238">DNA-binding</keyword>
<dbReference type="SUPFAM" id="SSF116734">
    <property type="entry name" value="DNA methylase specificity domain"/>
    <property type="match status" value="1"/>
</dbReference>
<dbReference type="RefSeq" id="WP_190995910.1">
    <property type="nucleotide sequence ID" value="NZ_JACOIK010000018.1"/>
</dbReference>
<dbReference type="Gene3D" id="1.10.287.1120">
    <property type="entry name" value="Bipartite methylase S protein"/>
    <property type="match status" value="1"/>
</dbReference>
<name>A0ABR7YUQ2_9SPHI</name>
<proteinExistence type="predicted"/>
<evidence type="ECO:0000313" key="3">
    <source>
        <dbReference type="EMBL" id="MBD1435068.1"/>
    </source>
</evidence>
<evidence type="ECO:0000313" key="4">
    <source>
        <dbReference type="Proteomes" id="UP000602759"/>
    </source>
</evidence>
<dbReference type="GO" id="GO:0004519">
    <property type="term" value="F:endonuclease activity"/>
    <property type="evidence" value="ECO:0007669"/>
    <property type="project" value="UniProtKB-KW"/>
</dbReference>
<keyword evidence="3" id="KW-0540">Nuclease</keyword>